<reference evidence="1" key="1">
    <citation type="submission" date="2023-07" db="EMBL/GenBank/DDBJ databases">
        <title>Black Yeasts Isolated from many extreme environments.</title>
        <authorList>
            <person name="Coleine C."/>
            <person name="Stajich J.E."/>
            <person name="Selbmann L."/>
        </authorList>
    </citation>
    <scope>NUCLEOTIDE SEQUENCE</scope>
    <source>
        <strain evidence="1">CCFEE 5714</strain>
    </source>
</reference>
<accession>A0ACC3MV14</accession>
<evidence type="ECO:0000313" key="2">
    <source>
        <dbReference type="Proteomes" id="UP001281147"/>
    </source>
</evidence>
<dbReference type="Proteomes" id="UP001281147">
    <property type="component" value="Unassembled WGS sequence"/>
</dbReference>
<gene>
    <name evidence="1" type="primary">DOT1_2</name>
    <name evidence="1" type="ORF">LTR37_014479</name>
</gene>
<keyword evidence="1" id="KW-0808">Transferase</keyword>
<keyword evidence="2" id="KW-1185">Reference proteome</keyword>
<sequence length="512" mass="57673">MFGSKHAAGANGNVKKPTIRRETVLVPVKKQQVTNGNSRHAPKTSQPRTNRFKLSERSGAKTSTVTRKPQAPAQRAIAAASRGLKRKSTTPDRVTFSSEDEDDGSDVGTSDSDASRKRIKSSVSSVESSGPRRRLVLGSAFAEKTEQLGFLEGRDATSGEHAGKFKGPWNQDDFSTVELQYPSNTARERFELKWPKNEKDDYKPMEDIIETVKHICSFYLPEELSEKYCSEDGGFARRFNRAWQRQSIPEFISLVEEFNDMLKPLVADGTIERELSKRRQLPLDIVRRILDQTYARTVSPKVESLRAYQNGSDNVYGELLDRFCGSIFRQTNMTHEKKFVDLGSGVGNVVLQAALEIGCESWGIEMMKNPCDLAELQAKEFPARTHLWGLDVGKVNLLRGDFTNTPGIAKVLQQADVVLVNNQAFTPALNDKLRDMFLDLKDGCQVVSLKPFVPEGHKISSRNMGSVANMFVQQRYEYFSGSVSWTDQSGYYYIATKDPRPLETFMKEHRER</sequence>
<dbReference type="EC" id="2.1.1.354" evidence="1"/>
<comment type="caution">
    <text evidence="1">The sequence shown here is derived from an EMBL/GenBank/DDBJ whole genome shotgun (WGS) entry which is preliminary data.</text>
</comment>
<dbReference type="EMBL" id="JAUTXU010000152">
    <property type="protein sequence ID" value="KAK3703373.1"/>
    <property type="molecule type" value="Genomic_DNA"/>
</dbReference>
<name>A0ACC3MV14_9PEZI</name>
<keyword evidence="1" id="KW-0489">Methyltransferase</keyword>
<protein>
    <submittedName>
        <fullName evidence="1">Nucleosomal histone H3-Lys79 methylase</fullName>
        <ecNumber evidence="1">2.1.1.354</ecNumber>
    </submittedName>
</protein>
<proteinExistence type="predicted"/>
<organism evidence="1 2">
    <name type="scientific">Vermiconidia calcicola</name>
    <dbReference type="NCBI Taxonomy" id="1690605"/>
    <lineage>
        <taxon>Eukaryota</taxon>
        <taxon>Fungi</taxon>
        <taxon>Dikarya</taxon>
        <taxon>Ascomycota</taxon>
        <taxon>Pezizomycotina</taxon>
        <taxon>Dothideomycetes</taxon>
        <taxon>Dothideomycetidae</taxon>
        <taxon>Mycosphaerellales</taxon>
        <taxon>Extremaceae</taxon>
        <taxon>Vermiconidia</taxon>
    </lineage>
</organism>
<evidence type="ECO:0000313" key="1">
    <source>
        <dbReference type="EMBL" id="KAK3703373.1"/>
    </source>
</evidence>